<accession>A0A9D4PV07</accession>
<feature type="compositionally biased region" description="Low complexity" evidence="1">
    <location>
        <begin position="618"/>
        <end position="633"/>
    </location>
</feature>
<proteinExistence type="predicted"/>
<reference evidence="2" key="1">
    <citation type="journal article" date="2020" name="Cell">
        <title>Large-Scale Comparative Analyses of Tick Genomes Elucidate Their Genetic Diversity and Vector Capacities.</title>
        <authorList>
            <consortium name="Tick Genome and Microbiome Consortium (TIGMIC)"/>
            <person name="Jia N."/>
            <person name="Wang J."/>
            <person name="Shi W."/>
            <person name="Du L."/>
            <person name="Sun Y."/>
            <person name="Zhan W."/>
            <person name="Jiang J.F."/>
            <person name="Wang Q."/>
            <person name="Zhang B."/>
            <person name="Ji P."/>
            <person name="Bell-Sakyi L."/>
            <person name="Cui X.M."/>
            <person name="Yuan T.T."/>
            <person name="Jiang B.G."/>
            <person name="Yang W.F."/>
            <person name="Lam T.T."/>
            <person name="Chang Q.C."/>
            <person name="Ding S.J."/>
            <person name="Wang X.J."/>
            <person name="Zhu J.G."/>
            <person name="Ruan X.D."/>
            <person name="Zhao L."/>
            <person name="Wei J.T."/>
            <person name="Ye R.Z."/>
            <person name="Que T.C."/>
            <person name="Du C.H."/>
            <person name="Zhou Y.H."/>
            <person name="Cheng J.X."/>
            <person name="Dai P.F."/>
            <person name="Guo W.B."/>
            <person name="Han X.H."/>
            <person name="Huang E.J."/>
            <person name="Li L.F."/>
            <person name="Wei W."/>
            <person name="Gao Y.C."/>
            <person name="Liu J.Z."/>
            <person name="Shao H.Z."/>
            <person name="Wang X."/>
            <person name="Wang C.C."/>
            <person name="Yang T.C."/>
            <person name="Huo Q.B."/>
            <person name="Li W."/>
            <person name="Chen H.Y."/>
            <person name="Chen S.E."/>
            <person name="Zhou L.G."/>
            <person name="Ni X.B."/>
            <person name="Tian J.H."/>
            <person name="Sheng Y."/>
            <person name="Liu T."/>
            <person name="Pan Y.S."/>
            <person name="Xia L.Y."/>
            <person name="Li J."/>
            <person name="Zhao F."/>
            <person name="Cao W.C."/>
        </authorList>
    </citation>
    <scope>NUCLEOTIDE SEQUENCE</scope>
    <source>
        <strain evidence="2">Rsan-2018</strain>
    </source>
</reference>
<feature type="compositionally biased region" description="Pro residues" evidence="1">
    <location>
        <begin position="519"/>
        <end position="531"/>
    </location>
</feature>
<feature type="region of interest" description="Disordered" evidence="1">
    <location>
        <begin position="498"/>
        <end position="569"/>
    </location>
</feature>
<gene>
    <name evidence="2" type="ORF">HPB52_008141</name>
</gene>
<feature type="compositionally biased region" description="Basic residues" evidence="1">
    <location>
        <begin position="355"/>
        <end position="367"/>
    </location>
</feature>
<dbReference type="Proteomes" id="UP000821837">
    <property type="component" value="Unassembled WGS sequence"/>
</dbReference>
<evidence type="ECO:0000256" key="1">
    <source>
        <dbReference type="SAM" id="MobiDB-lite"/>
    </source>
</evidence>
<dbReference type="VEuPathDB" id="VectorBase:RSAN_057854"/>
<feature type="region of interest" description="Disordered" evidence="1">
    <location>
        <begin position="587"/>
        <end position="633"/>
    </location>
</feature>
<protein>
    <submittedName>
        <fullName evidence="2">Uncharacterized protein</fullName>
    </submittedName>
</protein>
<comment type="caution">
    <text evidence="2">The sequence shown here is derived from an EMBL/GenBank/DDBJ whole genome shotgun (WGS) entry which is preliminary data.</text>
</comment>
<feature type="compositionally biased region" description="Basic residues" evidence="1">
    <location>
        <begin position="58"/>
        <end position="69"/>
    </location>
</feature>
<keyword evidence="3" id="KW-1185">Reference proteome</keyword>
<feature type="compositionally biased region" description="Basic and acidic residues" evidence="1">
    <location>
        <begin position="311"/>
        <end position="321"/>
    </location>
</feature>
<evidence type="ECO:0000313" key="2">
    <source>
        <dbReference type="EMBL" id="KAH7956320.1"/>
    </source>
</evidence>
<organism evidence="2 3">
    <name type="scientific">Rhipicephalus sanguineus</name>
    <name type="common">Brown dog tick</name>
    <name type="synonym">Ixodes sanguineus</name>
    <dbReference type="NCBI Taxonomy" id="34632"/>
    <lineage>
        <taxon>Eukaryota</taxon>
        <taxon>Metazoa</taxon>
        <taxon>Ecdysozoa</taxon>
        <taxon>Arthropoda</taxon>
        <taxon>Chelicerata</taxon>
        <taxon>Arachnida</taxon>
        <taxon>Acari</taxon>
        <taxon>Parasitiformes</taxon>
        <taxon>Ixodida</taxon>
        <taxon>Ixodoidea</taxon>
        <taxon>Ixodidae</taxon>
        <taxon>Rhipicephalinae</taxon>
        <taxon>Rhipicephalus</taxon>
        <taxon>Rhipicephalus</taxon>
    </lineage>
</organism>
<dbReference type="EMBL" id="JABSTV010001250">
    <property type="protein sequence ID" value="KAH7956320.1"/>
    <property type="molecule type" value="Genomic_DNA"/>
</dbReference>
<evidence type="ECO:0000313" key="3">
    <source>
        <dbReference type="Proteomes" id="UP000821837"/>
    </source>
</evidence>
<sequence length="633" mass="68376">MEEGMMITVEGEELLPEEFSAEYGWRSVAIKKSAGRGRPGDRPRAESGGSGREAEHSRRAKGPRSKIIKASRMPPLPKEHFRIIFRPRGGLDVRKTGPIRLGQAIFTAAGLGLDKVIQDIICPNTMQNIIVASTPSRVNADAYLKVELITIGESQREVSTYEAAPHATCKGVIRNVDIGQSQAELDRNIINSRNPLALAVKRIKNTEAVVIAFDGYKVPNFVRYGPSLVKCSLYLRQHDNCYACGRLGHRADVRPTPENVICRGCGVNNTDSTHACTPKCGLCGGQHPTADKSCKHRFQVPYVVRLRRRERAQAARQDDATPKSSTRRSRSRRRSATRGSDLLAHGHSRNPSARSRSRSRSRSNSRGRVKDRSKPRSTSGSTSRSRSRGPRSRISFKDTPGSRTWADCVRGCTENNTPFAERPAAMLPRLCPPVPPFHPAYPRAWFMQLDACLAVNGVTAQPLMQDILLDALPAELHHLSAASSSSPQPYDDLCAAHRSAEHPGTHGSPLPGTREFRVSPPPTRAVPPGPQPSHDHDLPSPATTPPTSRPATSAAVPAPDDPPDDVQVPTPEVSAADVVAAAIDQSATRCAASTPSADGPPGMPAIRPSSLSSPAHDTSLTSASTLATLPHDL</sequence>
<dbReference type="AlphaFoldDB" id="A0A9D4PV07"/>
<feature type="region of interest" description="Disordered" evidence="1">
    <location>
        <begin position="310"/>
        <end position="402"/>
    </location>
</feature>
<feature type="compositionally biased region" description="Low complexity" evidence="1">
    <location>
        <begin position="549"/>
        <end position="558"/>
    </location>
</feature>
<feature type="compositionally biased region" description="Basic residues" evidence="1">
    <location>
        <begin position="325"/>
        <end position="336"/>
    </location>
</feature>
<feature type="region of interest" description="Disordered" evidence="1">
    <location>
        <begin position="30"/>
        <end position="69"/>
    </location>
</feature>
<reference evidence="2" key="2">
    <citation type="submission" date="2021-09" db="EMBL/GenBank/DDBJ databases">
        <authorList>
            <person name="Jia N."/>
            <person name="Wang J."/>
            <person name="Shi W."/>
            <person name="Du L."/>
            <person name="Sun Y."/>
            <person name="Zhan W."/>
            <person name="Jiang J."/>
            <person name="Wang Q."/>
            <person name="Zhang B."/>
            <person name="Ji P."/>
            <person name="Sakyi L.B."/>
            <person name="Cui X."/>
            <person name="Yuan T."/>
            <person name="Jiang B."/>
            <person name="Yang W."/>
            <person name="Lam T.T.-Y."/>
            <person name="Chang Q."/>
            <person name="Ding S."/>
            <person name="Wang X."/>
            <person name="Zhu J."/>
            <person name="Ruan X."/>
            <person name="Zhao L."/>
            <person name="Wei J."/>
            <person name="Que T."/>
            <person name="Du C."/>
            <person name="Cheng J."/>
            <person name="Dai P."/>
            <person name="Han X."/>
            <person name="Huang E."/>
            <person name="Gao Y."/>
            <person name="Liu J."/>
            <person name="Shao H."/>
            <person name="Ye R."/>
            <person name="Li L."/>
            <person name="Wei W."/>
            <person name="Wang X."/>
            <person name="Wang C."/>
            <person name="Huo Q."/>
            <person name="Li W."/>
            <person name="Guo W."/>
            <person name="Chen H."/>
            <person name="Chen S."/>
            <person name="Zhou L."/>
            <person name="Zhou L."/>
            <person name="Ni X."/>
            <person name="Tian J."/>
            <person name="Zhou Y."/>
            <person name="Sheng Y."/>
            <person name="Liu T."/>
            <person name="Pan Y."/>
            <person name="Xia L."/>
            <person name="Li J."/>
            <person name="Zhao F."/>
            <person name="Cao W."/>
        </authorList>
    </citation>
    <scope>NUCLEOTIDE SEQUENCE</scope>
    <source>
        <strain evidence="2">Rsan-2018</strain>
        <tissue evidence="2">Larvae</tissue>
    </source>
</reference>
<name>A0A9D4PV07_RHISA</name>